<dbReference type="SUPFAM" id="SSF52833">
    <property type="entry name" value="Thioredoxin-like"/>
    <property type="match status" value="1"/>
</dbReference>
<reference evidence="3" key="1">
    <citation type="submission" date="2017-02" db="EMBL/GenBank/DDBJ databases">
        <authorList>
            <person name="Tafer H."/>
            <person name="Lopandic K."/>
        </authorList>
    </citation>
    <scope>NUCLEOTIDE SEQUENCE [LARGE SCALE GENOMIC DNA]</scope>
    <source>
        <strain evidence="3">CBS 366.77</strain>
    </source>
</reference>
<dbReference type="GO" id="GO:0016491">
    <property type="term" value="F:oxidoreductase activity"/>
    <property type="evidence" value="ECO:0007669"/>
    <property type="project" value="InterPro"/>
</dbReference>
<feature type="domain" description="DSBA-like thioredoxin" evidence="1">
    <location>
        <begin position="4"/>
        <end position="144"/>
    </location>
</feature>
<dbReference type="Proteomes" id="UP000266188">
    <property type="component" value="Unassembled WGS sequence"/>
</dbReference>
<dbReference type="AlphaFoldDB" id="A0A3A3A080"/>
<accession>A0A3A3A080</accession>
<keyword evidence="3" id="KW-1185">Reference proteome</keyword>
<evidence type="ECO:0000313" key="2">
    <source>
        <dbReference type="EMBL" id="RJE23555.1"/>
    </source>
</evidence>
<sequence length="154" mass="16917">MLKKMSSERASQVQEHLKKLGVGEGIAFKFGGRVGSSMPSRQLLHLARSKGPIVQTTVAEELFRFLWECEKEISQTEILVEIGVLSGLDGKEVRQALKEGRGVEEVEKEQREAKEDGLDGVPHYVVGGKIHLEGAVDLGDFFNALVKAKESNGE</sequence>
<dbReference type="Gene3D" id="3.40.30.10">
    <property type="entry name" value="Glutaredoxin"/>
    <property type="match status" value="1"/>
</dbReference>
<name>A0A3A3A080_9EURO</name>
<dbReference type="PANTHER" id="PTHR13887">
    <property type="entry name" value="GLUTATHIONE S-TRANSFERASE KAPPA"/>
    <property type="match status" value="1"/>
</dbReference>
<evidence type="ECO:0000259" key="1">
    <source>
        <dbReference type="Pfam" id="PF01323"/>
    </source>
</evidence>
<dbReference type="InterPro" id="IPR036249">
    <property type="entry name" value="Thioredoxin-like_sf"/>
</dbReference>
<organism evidence="2 3">
    <name type="scientific">Aspergillus sclerotialis</name>
    <dbReference type="NCBI Taxonomy" id="2070753"/>
    <lineage>
        <taxon>Eukaryota</taxon>
        <taxon>Fungi</taxon>
        <taxon>Dikarya</taxon>
        <taxon>Ascomycota</taxon>
        <taxon>Pezizomycotina</taxon>
        <taxon>Eurotiomycetes</taxon>
        <taxon>Eurotiomycetidae</taxon>
        <taxon>Eurotiales</taxon>
        <taxon>Aspergillaceae</taxon>
        <taxon>Aspergillus</taxon>
        <taxon>Aspergillus subgen. Polypaecilum</taxon>
    </lineage>
</organism>
<evidence type="ECO:0000313" key="3">
    <source>
        <dbReference type="Proteomes" id="UP000266188"/>
    </source>
</evidence>
<dbReference type="EMBL" id="MVGC01000115">
    <property type="protein sequence ID" value="RJE23555.1"/>
    <property type="molecule type" value="Genomic_DNA"/>
</dbReference>
<dbReference type="PANTHER" id="PTHR13887:SF41">
    <property type="entry name" value="THIOREDOXIN SUPERFAMILY PROTEIN"/>
    <property type="match status" value="1"/>
</dbReference>
<proteinExistence type="predicted"/>
<comment type="caution">
    <text evidence="2">The sequence shown here is derived from an EMBL/GenBank/DDBJ whole genome shotgun (WGS) entry which is preliminary data.</text>
</comment>
<dbReference type="Pfam" id="PF01323">
    <property type="entry name" value="DSBA"/>
    <property type="match status" value="1"/>
</dbReference>
<protein>
    <submittedName>
        <fullName evidence="2">DSBA-like thioredoxin domain protein</fullName>
    </submittedName>
</protein>
<gene>
    <name evidence="2" type="ORF">PHISCL_04098</name>
</gene>
<dbReference type="OrthoDB" id="1930760at2759"/>
<dbReference type="InterPro" id="IPR001853">
    <property type="entry name" value="DSBA-like_thioredoxin_dom"/>
</dbReference>